<comment type="similarity">
    <text evidence="3 10">Belongs to the inositol monophosphatase superfamily.</text>
</comment>
<proteinExistence type="inferred from homology"/>
<evidence type="ECO:0000256" key="9">
    <source>
        <dbReference type="PIRSR" id="PIRSR600760-2"/>
    </source>
</evidence>
<name>A0A370KY25_9HYPH</name>
<dbReference type="PANTHER" id="PTHR20854:SF4">
    <property type="entry name" value="INOSITOL-1-MONOPHOSPHATASE-RELATED"/>
    <property type="match status" value="1"/>
</dbReference>
<feature type="binding site" evidence="9">
    <location>
        <position position="86"/>
    </location>
    <ligand>
        <name>Mg(2+)</name>
        <dbReference type="ChEBI" id="CHEBI:18420"/>
        <label>1</label>
        <note>catalytic</note>
    </ligand>
</feature>
<organism evidence="11 12">
    <name type="scientific">Bosea caraganae</name>
    <dbReference type="NCBI Taxonomy" id="2763117"/>
    <lineage>
        <taxon>Bacteria</taxon>
        <taxon>Pseudomonadati</taxon>
        <taxon>Pseudomonadota</taxon>
        <taxon>Alphaproteobacteria</taxon>
        <taxon>Hyphomicrobiales</taxon>
        <taxon>Boseaceae</taxon>
        <taxon>Bosea</taxon>
    </lineage>
</organism>
<dbReference type="Gene3D" id="3.40.190.80">
    <property type="match status" value="1"/>
</dbReference>
<dbReference type="GO" id="GO:0006020">
    <property type="term" value="P:inositol metabolic process"/>
    <property type="evidence" value="ECO:0007669"/>
    <property type="project" value="TreeGrafter"/>
</dbReference>
<dbReference type="GO" id="GO:0046872">
    <property type="term" value="F:metal ion binding"/>
    <property type="evidence" value="ECO:0007669"/>
    <property type="project" value="UniProtKB-KW"/>
</dbReference>
<comment type="caution">
    <text evidence="11">The sequence shown here is derived from an EMBL/GenBank/DDBJ whole genome shotgun (WGS) entry which is preliminary data.</text>
</comment>
<evidence type="ECO:0000256" key="10">
    <source>
        <dbReference type="RuleBase" id="RU364068"/>
    </source>
</evidence>
<dbReference type="OrthoDB" id="9785695at2"/>
<evidence type="ECO:0000256" key="2">
    <source>
        <dbReference type="ARBA" id="ARBA00001946"/>
    </source>
</evidence>
<dbReference type="PRINTS" id="PR01959">
    <property type="entry name" value="SBIMPHPHTASE"/>
</dbReference>
<dbReference type="Gene3D" id="3.30.540.10">
    <property type="entry name" value="Fructose-1,6-Bisphosphatase, subunit A, domain 1"/>
    <property type="match status" value="1"/>
</dbReference>
<dbReference type="Proteomes" id="UP000255207">
    <property type="component" value="Unassembled WGS sequence"/>
</dbReference>
<evidence type="ECO:0000256" key="5">
    <source>
        <dbReference type="ARBA" id="ARBA00019784"/>
    </source>
</evidence>
<evidence type="ECO:0000256" key="3">
    <source>
        <dbReference type="ARBA" id="ARBA00009759"/>
    </source>
</evidence>
<reference evidence="12" key="1">
    <citation type="submission" date="2018-07" db="EMBL/GenBank/DDBJ databases">
        <authorList>
            <person name="Safronova V.I."/>
            <person name="Chirak E.R."/>
            <person name="Sazanova A.L."/>
        </authorList>
    </citation>
    <scope>NUCLEOTIDE SEQUENCE [LARGE SCALE GENOMIC DNA]</scope>
    <source>
        <strain evidence="12">RCAM04685</strain>
    </source>
</reference>
<dbReference type="GO" id="GO:0008934">
    <property type="term" value="F:inositol monophosphate 1-phosphatase activity"/>
    <property type="evidence" value="ECO:0007669"/>
    <property type="project" value="InterPro"/>
</dbReference>
<gene>
    <name evidence="11" type="ORF">DWE98_27490</name>
</gene>
<evidence type="ECO:0000313" key="12">
    <source>
        <dbReference type="Proteomes" id="UP000255207"/>
    </source>
</evidence>
<dbReference type="AlphaFoldDB" id="A0A370KY25"/>
<keyword evidence="8 9" id="KW-0460">Magnesium</keyword>
<dbReference type="PROSITE" id="PS00629">
    <property type="entry name" value="IMP_1"/>
    <property type="match status" value="1"/>
</dbReference>
<dbReference type="PANTHER" id="PTHR20854">
    <property type="entry name" value="INOSITOL MONOPHOSPHATASE"/>
    <property type="match status" value="1"/>
</dbReference>
<evidence type="ECO:0000256" key="7">
    <source>
        <dbReference type="ARBA" id="ARBA00022801"/>
    </source>
</evidence>
<feature type="binding site" evidence="9">
    <location>
        <position position="69"/>
    </location>
    <ligand>
        <name>Mg(2+)</name>
        <dbReference type="ChEBI" id="CHEBI:18420"/>
        <label>1</label>
        <note>catalytic</note>
    </ligand>
</feature>
<evidence type="ECO:0000256" key="8">
    <source>
        <dbReference type="ARBA" id="ARBA00022842"/>
    </source>
</evidence>
<sequence length="265" mass="29000">MIRSPLMTVMTDAVMKASRSLKRDFGEIENLQVLAKGPGDFVSKADHKAEQILRESLEKTRPGYGFVMEESGVVIGTDESNRWHIDPLDGTHNFLRGIPHWNISVALERDNQFVAGIVYDAAKDELFIAEKGKGAYVNNRRMRVSGRREPADMLIGMGVPHIGKGGHPLFLRELAAVMPRFANVRRMGSAALDIAYVAAGRMDAYWERGLNTWDFAAGAVMIREAGGTFGTLDGKQPTSAKDIICGNEAGEQALRAALKGIKVDA</sequence>
<feature type="binding site" evidence="9">
    <location>
        <position position="88"/>
    </location>
    <ligand>
        <name>Mg(2+)</name>
        <dbReference type="ChEBI" id="CHEBI:18420"/>
        <label>1</label>
        <note>catalytic</note>
    </ligand>
</feature>
<evidence type="ECO:0000256" key="4">
    <source>
        <dbReference type="ARBA" id="ARBA00013106"/>
    </source>
</evidence>
<dbReference type="EC" id="3.1.3.25" evidence="4 10"/>
<dbReference type="InterPro" id="IPR022337">
    <property type="entry name" value="Inositol_monophosphatase_SuhB"/>
</dbReference>
<dbReference type="InterPro" id="IPR033942">
    <property type="entry name" value="IMPase"/>
</dbReference>
<dbReference type="InterPro" id="IPR020550">
    <property type="entry name" value="Inositol_monophosphatase_CS"/>
</dbReference>
<dbReference type="Pfam" id="PF00459">
    <property type="entry name" value="Inositol_P"/>
    <property type="match status" value="1"/>
</dbReference>
<dbReference type="RefSeq" id="WP_114832528.1">
    <property type="nucleotide sequence ID" value="NZ_QQTO01000021.1"/>
</dbReference>
<keyword evidence="6 9" id="KW-0479">Metal-binding</keyword>
<comment type="catalytic activity">
    <reaction evidence="1 10">
        <text>a myo-inositol phosphate + H2O = myo-inositol + phosphate</text>
        <dbReference type="Rhea" id="RHEA:24056"/>
        <dbReference type="ChEBI" id="CHEBI:15377"/>
        <dbReference type="ChEBI" id="CHEBI:17268"/>
        <dbReference type="ChEBI" id="CHEBI:43474"/>
        <dbReference type="ChEBI" id="CHEBI:84139"/>
        <dbReference type="EC" id="3.1.3.25"/>
    </reaction>
</comment>
<evidence type="ECO:0000256" key="1">
    <source>
        <dbReference type="ARBA" id="ARBA00001033"/>
    </source>
</evidence>
<dbReference type="PRINTS" id="PR00377">
    <property type="entry name" value="IMPHPHTASES"/>
</dbReference>
<keyword evidence="7 10" id="KW-0378">Hydrolase</keyword>
<dbReference type="PROSITE" id="PS00630">
    <property type="entry name" value="IMP_2"/>
    <property type="match status" value="1"/>
</dbReference>
<dbReference type="FunFam" id="3.30.540.10:FF:000003">
    <property type="entry name" value="Inositol-1-monophosphatase"/>
    <property type="match status" value="1"/>
</dbReference>
<dbReference type="GO" id="GO:0046854">
    <property type="term" value="P:phosphatidylinositol phosphate biosynthetic process"/>
    <property type="evidence" value="ECO:0007669"/>
    <property type="project" value="InterPro"/>
</dbReference>
<accession>A0A370KY25</accession>
<dbReference type="EMBL" id="QQTP01000026">
    <property type="protein sequence ID" value="RDJ19856.1"/>
    <property type="molecule type" value="Genomic_DNA"/>
</dbReference>
<evidence type="ECO:0000313" key="11">
    <source>
        <dbReference type="EMBL" id="RDJ19856.1"/>
    </source>
</evidence>
<dbReference type="InterPro" id="IPR000760">
    <property type="entry name" value="Inositol_monophosphatase-like"/>
</dbReference>
<protein>
    <recommendedName>
        <fullName evidence="5 10">Inositol-1-monophosphatase</fullName>
        <ecNumber evidence="4 10">3.1.3.25</ecNumber>
    </recommendedName>
</protein>
<feature type="binding site" evidence="9">
    <location>
        <position position="214"/>
    </location>
    <ligand>
        <name>Mg(2+)</name>
        <dbReference type="ChEBI" id="CHEBI:18420"/>
        <label>1</label>
        <note>catalytic</note>
    </ligand>
</feature>
<dbReference type="InterPro" id="IPR020583">
    <property type="entry name" value="Inositol_monoP_metal-BS"/>
</dbReference>
<feature type="binding site" evidence="9">
    <location>
        <position position="89"/>
    </location>
    <ligand>
        <name>Mg(2+)</name>
        <dbReference type="ChEBI" id="CHEBI:18420"/>
        <label>1</label>
        <note>catalytic</note>
    </ligand>
</feature>
<dbReference type="GO" id="GO:0007165">
    <property type="term" value="P:signal transduction"/>
    <property type="evidence" value="ECO:0007669"/>
    <property type="project" value="TreeGrafter"/>
</dbReference>
<dbReference type="SUPFAM" id="SSF56655">
    <property type="entry name" value="Carbohydrate phosphatase"/>
    <property type="match status" value="1"/>
</dbReference>
<dbReference type="CDD" id="cd01639">
    <property type="entry name" value="IMPase"/>
    <property type="match status" value="1"/>
</dbReference>
<comment type="cofactor">
    <cofactor evidence="2 9 10">
        <name>Mg(2+)</name>
        <dbReference type="ChEBI" id="CHEBI:18420"/>
    </cofactor>
</comment>
<keyword evidence="12" id="KW-1185">Reference proteome</keyword>
<evidence type="ECO:0000256" key="6">
    <source>
        <dbReference type="ARBA" id="ARBA00022723"/>
    </source>
</evidence>